<gene>
    <name evidence="1" type="ORF">METZ01_LOCUS448155</name>
</gene>
<evidence type="ECO:0008006" key="2">
    <source>
        <dbReference type="Google" id="ProtNLM"/>
    </source>
</evidence>
<organism evidence="1">
    <name type="scientific">marine metagenome</name>
    <dbReference type="NCBI Taxonomy" id="408172"/>
    <lineage>
        <taxon>unclassified sequences</taxon>
        <taxon>metagenomes</taxon>
        <taxon>ecological metagenomes</taxon>
    </lineage>
</organism>
<evidence type="ECO:0000313" key="1">
    <source>
        <dbReference type="EMBL" id="SVD95301.1"/>
    </source>
</evidence>
<sequence>VAHLMRRAGFGATKQEIESLTSLEYEKIVDSLVYPSDRDSLPDDLIRRYHVDQNEMRLINSAVGKWVYKMVTTKAPLIEKMSLFWHGLFATGYSKVFHGQTMYSQIKMFRNHGMGSFSELLLKLSKDPAMLYWLDNHDNHASEINENYGRELLELFSMSIGNYTENDVKECSRSFTGWTIQNAEYMGLRAQSASIWPYSQIAWQHEYISSDHDDGIKTFLGKTGNFNGEDIIEIICNHSATAEFISRRLYQFFVADE</sequence>
<proteinExistence type="predicted"/>
<reference evidence="1" key="1">
    <citation type="submission" date="2018-05" db="EMBL/GenBank/DDBJ databases">
        <authorList>
            <person name="Lanie J.A."/>
            <person name="Ng W.-L."/>
            <person name="Kazmierczak K.M."/>
            <person name="Andrzejewski T.M."/>
            <person name="Davidsen T.M."/>
            <person name="Wayne K.J."/>
            <person name="Tettelin H."/>
            <person name="Glass J.I."/>
            <person name="Rusch D."/>
            <person name="Podicherti R."/>
            <person name="Tsui H.-C.T."/>
            <person name="Winkler M.E."/>
        </authorList>
    </citation>
    <scope>NUCLEOTIDE SEQUENCE</scope>
</reference>
<dbReference type="EMBL" id="UINC01184202">
    <property type="protein sequence ID" value="SVD95301.1"/>
    <property type="molecule type" value="Genomic_DNA"/>
</dbReference>
<feature type="non-terminal residue" evidence="1">
    <location>
        <position position="1"/>
    </location>
</feature>
<dbReference type="Pfam" id="PF08811">
    <property type="entry name" value="DUF1800"/>
    <property type="match status" value="1"/>
</dbReference>
<feature type="non-terminal residue" evidence="1">
    <location>
        <position position="257"/>
    </location>
</feature>
<protein>
    <recommendedName>
        <fullName evidence="2">DUF1800 domain-containing protein</fullName>
    </recommendedName>
</protein>
<accession>A0A382ZIL3</accession>
<dbReference type="InterPro" id="IPR014917">
    <property type="entry name" value="DUF1800"/>
</dbReference>
<dbReference type="AlphaFoldDB" id="A0A382ZIL3"/>
<name>A0A382ZIL3_9ZZZZ</name>